<sequence length="2199" mass="248448">MSKHLTKVFAGMPHVSFLATIPTEPQKECPSIDILVEEVDDEGKYHDENTPMFIKLWEATGECRQYELSMQQGCGRLCIDDCMCPIRIQLVDADGTAIEKITYYVNDEKQEADAAIVQGGEEKKICVRMVYCHEAYASLTLTKSLRLIDGTCCQPLNDMEFFIRLTHTDGSNYFFTLHEENQFCEQIQGLKVGEYQIEERTNGSYQPCFYLDGEPLVSTQCFMLTKGEHTVEIINAKAMHTQFQISRYVRNAYGELCKPYGETIEMLLISERGQNSLCFCDENDFCVQIQGLDAGCYELCEQAMASNISYLVNDEPESKRACIELCEGGCDDIVVIESPCDKQAQPSFSSLRICKYIRSGGGRLVRPSEEYQYKVQVRGCGTCDAFYLNANNNFCVDLANVCPGEYCVEEIGCEDFVTSYSINGGLEKTSAEFCYDGEHGICVSIINEAKNRGSVCISKYIRDAQGNLLQPSKDSVFRATLSSYFMRQCFELKAENNFTVCFDDLRFGSYEIREEVQCDFETGYQIDCGRLKSNGRFVIDNCFEHEVKIINALPCRETYSLRISKFVETLSAQLVKPAGDEVFKVWVHGEDFSETYCLKASNNWQLQLEGLREGCYQVEEVGCENNDISYIVNHQPCKEACVCLKNCNQEVVIINHAAEMGTITLKAVVKNCDGEIIEPPCDARFEVLVEGKEGCYQACLCRDNDWCFALDDVCCGKYRIIQKDNFGYRVSYYIQGRLDSFGKLRMGSEDESVVIINEENDCSGNVIVTKYVENDQGQLVLPTTDSTYCFALCNDAGMQEYTLDQQNDFCVYFDDLPKGAYEIVEQGGGEQVRYQIDGSEVERACFTLAKQDIHIDIINMEKTAKPLHICKKICDGKQWKLPDASQCYHILLKGKKTHEIYELNAENNFAISLCDLRKQHYEIKELHAQGNVSYYVNGSCQEDGYFLYNGEETEIEIVNEEHALAGIEIRKMVCDAYGDLRRPSSHDTFEVMIESESFKQKLTLCDENDFTIHLFDMPRDHYEIWECGNHAVRYLINDLPYERACIDVGDEDVYVTIVNYPCPRGSLHFIADTNCATDPLCFQVQSKAFCETITLDATHHFQASLCDLQPDSYLVEGDDDICFTMHGQCFDQHVCIELQGEDVEVCVMRKEKRQSELFVQKWLQDDEGRRKPFHDACYDMVLCAKDWEKSFQLCANQDFKACFMLEEGSYELKECNGQAKYCINQGELRKKACFEACGDPISIDVINEMPKAVLHLGVCVQACDGTMEKPQGDLSFLMEITKQGQKIKRVVLDAENDWSKSIELPYGDYEITQLPHEQFAGVQYMVCEELCEQACIHLEADMCITGINEAMCAMGSIEISKLIKEQDRYHYPPQDAQYYVQLIGEQETIRTLLYADNGFYANISNLARGTYEVVEENSDETTAYIVNNAALNKQGIVHVADNANTVHIINTVEEKMGSIVLQKKLRENDQLHTPQDSDRFTFLISRPGYRQTVSLDAANQWQTVLSDLASGDYVISEIDTDADVSFIIDGGSEVNRAVVHVDGTSHQVQIINEYKKVVNGLRIQKRMRDSEGNFHTPNEDMRIRLRVTSPGFYELVTLSKENDWQIVFEDLNTGWYVVDEIDAQGKVSYIADHGSEKDHGVILVHDGMHSMEVINASEQQSLGSLQIEKMIRTAQGLKRPQDDFTALIYVHKPGFQRVITLDKENQWSAKIEDLANGLYAIEEIGATQRVSYIVNGEKESEHAEISVENNAHHVLVINEESNGDASLSIRKRIRAANGNLVAPQLEESFQVEVYQEAQLFQTLTLNRQNHWQQTLEHLPQGSYEIKEVSDLDYDVSYILDDGQEQERAVVELDHGAHRVQILNSRMRDSGHLTLTKHIQNADGSIMKPADGDEFVVRVFSEEYERLVPLNNGNDFEALVEGLPDGQYGILEIQNAAYLTTYRINNGPQQASATIGMAPNVSHHVDVINELRGNRNTIEVFKYMLDADGNYLPPTAPDVYSFTITGLDNDVSETYELNVENSWHQSIRTLPSGRYQVQESGGSPYSVKYLINSAQLMEEAIFEATAGSTQVIGIINTQANDGKGTLSISKRIRDANGSLSVPQNGEVFTVVLSGGDYQQTITLEPNNNYQFTVYDLPFGSYQVGEVTSDYEVSYRANDGSESAQGNIEINATAVNTMLIINTPIASVIKRSSTPIRVVIE</sequence>
<reference evidence="1 2" key="2">
    <citation type="submission" date="2007-09" db="EMBL/GenBank/DDBJ databases">
        <authorList>
            <person name="Fulton L."/>
            <person name="Clifton S."/>
            <person name="Fulton B."/>
            <person name="Xu J."/>
            <person name="Minx P."/>
            <person name="Pepin K.H."/>
            <person name="Johnson M."/>
            <person name="Thiruvilangam P."/>
            <person name="Bhonagiri V."/>
            <person name="Nash W.E."/>
            <person name="Mardis E.R."/>
            <person name="Wilson R.K."/>
        </authorList>
    </citation>
    <scope>NUCLEOTIDE SEQUENCE [LARGE SCALE GENOMIC DNA]</scope>
    <source>
        <strain evidence="1 2">DSM 3991</strain>
    </source>
</reference>
<dbReference type="GeneID" id="92793844"/>
<comment type="caution">
    <text evidence="1">The sequence shown here is derived from an EMBL/GenBank/DDBJ whole genome shotgun (WGS) entry which is preliminary data.</text>
</comment>
<proteinExistence type="predicted"/>
<gene>
    <name evidence="1" type="ORF">EUBDOL_01745</name>
</gene>
<dbReference type="RefSeq" id="WP_004800411.1">
    <property type="nucleotide sequence ID" value="NZ_DS483477.1"/>
</dbReference>
<dbReference type="HOGENOM" id="CLU_000939_0_0_9"/>
<accession>A8REB6</accession>
<protein>
    <submittedName>
        <fullName evidence="1">Uncharacterized protein</fullName>
    </submittedName>
</protein>
<dbReference type="Proteomes" id="UP000004090">
    <property type="component" value="Unassembled WGS sequence"/>
</dbReference>
<dbReference type="EMBL" id="ABAW02000024">
    <property type="protein sequence ID" value="EDP10501.1"/>
    <property type="molecule type" value="Genomic_DNA"/>
</dbReference>
<dbReference type="STRING" id="428127.EUBDOL_01745"/>
<reference evidence="1 2" key="1">
    <citation type="submission" date="2007-09" db="EMBL/GenBank/DDBJ databases">
        <title>Draft genome sequence of Eubacterium dolichum (DSM 3991).</title>
        <authorList>
            <person name="Sudarsanam P."/>
            <person name="Ley R."/>
            <person name="Guruge J."/>
            <person name="Turnbaugh P.J."/>
            <person name="Mahowald M."/>
            <person name="Liep D."/>
            <person name="Gordon J."/>
        </authorList>
    </citation>
    <scope>NUCLEOTIDE SEQUENCE [LARGE SCALE GENOMIC DNA]</scope>
    <source>
        <strain evidence="1 2">DSM 3991</strain>
    </source>
</reference>
<name>A8REB6_9FIRM</name>
<dbReference type="eggNOG" id="ENOG5033S04">
    <property type="taxonomic scope" value="Bacteria"/>
</dbReference>
<evidence type="ECO:0000313" key="1">
    <source>
        <dbReference type="EMBL" id="EDP10501.1"/>
    </source>
</evidence>
<evidence type="ECO:0000313" key="2">
    <source>
        <dbReference type="Proteomes" id="UP000004090"/>
    </source>
</evidence>
<organism evidence="1 2">
    <name type="scientific">Amedibacillus dolichus DSM 3991</name>
    <dbReference type="NCBI Taxonomy" id="428127"/>
    <lineage>
        <taxon>Bacteria</taxon>
        <taxon>Bacillati</taxon>
        <taxon>Bacillota</taxon>
        <taxon>Erysipelotrichia</taxon>
        <taxon>Erysipelotrichales</taxon>
        <taxon>Erysipelotrichaceae</taxon>
        <taxon>Amedibacillus</taxon>
    </lineage>
</organism>